<dbReference type="Gene3D" id="3.60.15.10">
    <property type="entry name" value="Ribonuclease Z/Hydroxyacylglutathione hydrolase-like"/>
    <property type="match status" value="1"/>
</dbReference>
<dbReference type="EMBL" id="DSZT01000056">
    <property type="protein sequence ID" value="HGU41645.1"/>
    <property type="molecule type" value="Genomic_DNA"/>
</dbReference>
<name>A0A7C4VV40_FERPE</name>
<organism evidence="3">
    <name type="scientific">Fervidobacterium pennivorans</name>
    <dbReference type="NCBI Taxonomy" id="93466"/>
    <lineage>
        <taxon>Bacteria</taxon>
        <taxon>Thermotogati</taxon>
        <taxon>Thermotogota</taxon>
        <taxon>Thermotogae</taxon>
        <taxon>Thermotogales</taxon>
        <taxon>Fervidobacteriaceae</taxon>
        <taxon>Fervidobacterium</taxon>
    </lineage>
</organism>
<dbReference type="EMBL" id="DTBH01000101">
    <property type="protein sequence ID" value="HGQ77164.1"/>
    <property type="molecule type" value="Genomic_DNA"/>
</dbReference>
<sequence length="315" mass="35750">MYEVIDVTESVKVLRAPVNVVFFFKSTLGKSECLVIDSGSSNEYGKKILKYLESQGVNRFSILNSHSHADHIGGNSFLQERTKCKIYATYFESVFIEHPQLEPMYLWGGPIFEGIDNKFLMAKFSIVTDIVEYGWSSELDVEIIPLKGHSFNMVGLLIDDGKKRVLFVADAVVSMQTIEKYKVYFLYDVHEHLKTLQGLNKWAENVDVVVPSHGEIFDFGKEDDGENKKREFLNLIKGNEKVIEDVLGLILGILVEPKTIDEILSEVAANFLIPIDATSYVLLLQTLKAYCSYLVNVNAIGLTFERGKLEYIRMH</sequence>
<dbReference type="InterPro" id="IPR036866">
    <property type="entry name" value="RibonucZ/Hydroxyglut_hydro"/>
</dbReference>
<feature type="domain" description="Metallo-beta-lactamase" evidence="1">
    <location>
        <begin position="17"/>
        <end position="213"/>
    </location>
</feature>
<dbReference type="PANTHER" id="PTHR42951">
    <property type="entry name" value="METALLO-BETA-LACTAMASE DOMAIN-CONTAINING"/>
    <property type="match status" value="1"/>
</dbReference>
<dbReference type="GO" id="GO:0016787">
    <property type="term" value="F:hydrolase activity"/>
    <property type="evidence" value="ECO:0007669"/>
    <property type="project" value="UniProtKB-KW"/>
</dbReference>
<protein>
    <submittedName>
        <fullName evidence="3">MBL fold metallo-hydrolase</fullName>
    </submittedName>
</protein>
<dbReference type="InterPro" id="IPR001279">
    <property type="entry name" value="Metallo-B-lactamas"/>
</dbReference>
<comment type="caution">
    <text evidence="3">The sequence shown here is derived from an EMBL/GenBank/DDBJ whole genome shotgun (WGS) entry which is preliminary data.</text>
</comment>
<evidence type="ECO:0000313" key="2">
    <source>
        <dbReference type="EMBL" id="HGQ77164.1"/>
    </source>
</evidence>
<reference evidence="3" key="1">
    <citation type="journal article" date="2020" name="mSystems">
        <title>Genome- and Community-Level Interaction Insights into Carbon Utilization and Element Cycling Functions of Hydrothermarchaeota in Hydrothermal Sediment.</title>
        <authorList>
            <person name="Zhou Z."/>
            <person name="Liu Y."/>
            <person name="Xu W."/>
            <person name="Pan J."/>
            <person name="Luo Z.H."/>
            <person name="Li M."/>
        </authorList>
    </citation>
    <scope>NUCLEOTIDE SEQUENCE [LARGE SCALE GENOMIC DNA]</scope>
    <source>
        <strain evidence="3">SpSt-604</strain>
        <strain evidence="2">SpSt-640</strain>
    </source>
</reference>
<dbReference type="CDD" id="cd07743">
    <property type="entry name" value="metallo-hydrolase-like_MBL-fold"/>
    <property type="match status" value="1"/>
</dbReference>
<evidence type="ECO:0000259" key="1">
    <source>
        <dbReference type="SMART" id="SM00849"/>
    </source>
</evidence>
<keyword evidence="3" id="KW-0378">Hydrolase</keyword>
<dbReference type="InterPro" id="IPR050855">
    <property type="entry name" value="NDM-1-like"/>
</dbReference>
<proteinExistence type="predicted"/>
<dbReference type="PANTHER" id="PTHR42951:SF14">
    <property type="entry name" value="METALLO-BETA-LACTAMASE SUPERFAMILY PROTEIN"/>
    <property type="match status" value="1"/>
</dbReference>
<dbReference type="SUPFAM" id="SSF56281">
    <property type="entry name" value="Metallo-hydrolase/oxidoreductase"/>
    <property type="match status" value="1"/>
</dbReference>
<dbReference type="AlphaFoldDB" id="A0A7C4VV40"/>
<dbReference type="Pfam" id="PF00753">
    <property type="entry name" value="Lactamase_B"/>
    <property type="match status" value="1"/>
</dbReference>
<gene>
    <name evidence="3" type="ORF">ENT72_01795</name>
    <name evidence="2" type="ORF">ENU12_04485</name>
</gene>
<accession>A0A7C4VV40</accession>
<evidence type="ECO:0000313" key="3">
    <source>
        <dbReference type="EMBL" id="HGU41645.1"/>
    </source>
</evidence>
<dbReference type="SMART" id="SM00849">
    <property type="entry name" value="Lactamase_B"/>
    <property type="match status" value="1"/>
</dbReference>